<dbReference type="PANTHER" id="PTHR12558">
    <property type="entry name" value="CELL DIVISION CYCLE 16,23,27"/>
    <property type="match status" value="1"/>
</dbReference>
<accession>A0ABU7RDX1</accession>
<dbReference type="Proteomes" id="UP001357452">
    <property type="component" value="Unassembled WGS sequence"/>
</dbReference>
<comment type="caution">
    <text evidence="4">The sequence shown here is derived from an EMBL/GenBank/DDBJ whole genome shotgun (WGS) entry which is preliminary data.</text>
</comment>
<evidence type="ECO:0000256" key="1">
    <source>
        <dbReference type="PROSITE-ProRule" id="PRU00339"/>
    </source>
</evidence>
<sequence>MKEFYDEERDELEELLQQYDNLRKGKAVSYLEEEAFEKLIEYFESQEQYIKAYQAVEIAIEQFPYSASFLIKKADLLMNKQRYQEALELLDQAYIFDKNHIDHFILKTEALLALDRQEEAVTLLNEALQHFEGEERIDLLFELADVYDDYEDFDKVFDCLKEILLQDPNNEEALYKICFWTDYTGRNAESIELHKKIIDESPYNELAWFNLGAAYQGIKLYEKAIDAYQYALAIDEKMDYAYRNIGDAYIRLRKYKDAIEYLEKVVELSKPEDVIYEAMGYCYEKMKNYAQARFYYRKAYHLNPEVSHLLYKIAYTYFQENKYEQCVKQLEVVLKMKQNKAEYHILMGQCKMLLGYTKEAIQYFTHVVRLKPKSSKGWEALIRCLYCAYYYEQALDQTEQALIMTGGKPIFLYFKALIHLALGKKKQALIYLEEALIQSPLQLKKILQVEPSILQHQQVADLILKYKKRKKGN</sequence>
<dbReference type="Pfam" id="PF13432">
    <property type="entry name" value="TPR_16"/>
    <property type="match status" value="1"/>
</dbReference>
<feature type="repeat" description="TPR" evidence="1">
    <location>
        <begin position="273"/>
        <end position="306"/>
    </location>
</feature>
<protein>
    <submittedName>
        <fullName evidence="4">Tetratricopeptide repeat protein</fullName>
    </submittedName>
</protein>
<evidence type="ECO:0000313" key="4">
    <source>
        <dbReference type="EMBL" id="MEE6186136.1"/>
    </source>
</evidence>
<dbReference type="SUPFAM" id="SSF48452">
    <property type="entry name" value="TPR-like"/>
    <property type="match status" value="2"/>
</dbReference>
<feature type="domain" description="Tetratricopeptide repeat protein 21A/21B C-terminal ARM" evidence="3">
    <location>
        <begin position="223"/>
        <end position="338"/>
    </location>
</feature>
<dbReference type="SMART" id="SM00028">
    <property type="entry name" value="TPR"/>
    <property type="match status" value="10"/>
</dbReference>
<gene>
    <name evidence="4" type="ORF">V2H41_02495</name>
</gene>
<feature type="repeat" description="TPR" evidence="1">
    <location>
        <begin position="341"/>
        <end position="374"/>
    </location>
</feature>
<dbReference type="EMBL" id="JAZGLY010000001">
    <property type="protein sequence ID" value="MEE6186136.1"/>
    <property type="molecule type" value="Genomic_DNA"/>
</dbReference>
<name>A0ABU7RDX1_9BACT</name>
<dbReference type="PANTHER" id="PTHR12558:SF13">
    <property type="entry name" value="CELL DIVISION CYCLE PROTEIN 27 HOMOLOG"/>
    <property type="match status" value="1"/>
</dbReference>
<dbReference type="InterPro" id="IPR011990">
    <property type="entry name" value="TPR-like_helical_dom_sf"/>
</dbReference>
<dbReference type="RefSeq" id="WP_330973539.1">
    <property type="nucleotide sequence ID" value="NZ_JAZGLY010000001.1"/>
</dbReference>
<dbReference type="PROSITE" id="PS50005">
    <property type="entry name" value="TPR"/>
    <property type="match status" value="5"/>
</dbReference>
<evidence type="ECO:0000313" key="5">
    <source>
        <dbReference type="Proteomes" id="UP001357452"/>
    </source>
</evidence>
<dbReference type="Pfam" id="PF13181">
    <property type="entry name" value="TPR_8"/>
    <property type="match status" value="2"/>
</dbReference>
<dbReference type="InterPro" id="IPR019734">
    <property type="entry name" value="TPR_rpt"/>
</dbReference>
<dbReference type="Gene3D" id="1.25.40.10">
    <property type="entry name" value="Tetratricopeptide repeat domain"/>
    <property type="match status" value="3"/>
</dbReference>
<keyword evidence="5" id="KW-1185">Reference proteome</keyword>
<proteinExistence type="predicted"/>
<evidence type="ECO:0000259" key="3">
    <source>
        <dbReference type="Pfam" id="PF25063"/>
    </source>
</evidence>
<dbReference type="InterPro" id="IPR056834">
    <property type="entry name" value="ARM_TT21_C"/>
</dbReference>
<feature type="coiled-coil region" evidence="2">
    <location>
        <begin position="73"/>
        <end position="134"/>
    </location>
</feature>
<dbReference type="Pfam" id="PF25063">
    <property type="entry name" value="ARM_TT21_C"/>
    <property type="match status" value="1"/>
</dbReference>
<feature type="repeat" description="TPR" evidence="1">
    <location>
        <begin position="205"/>
        <end position="238"/>
    </location>
</feature>
<keyword evidence="1" id="KW-0802">TPR repeat</keyword>
<feature type="repeat" description="TPR" evidence="1">
    <location>
        <begin position="239"/>
        <end position="272"/>
    </location>
</feature>
<organism evidence="4 5">
    <name type="scientific">Niabella digestorum</name>
    <dbReference type="NCBI Taxonomy" id="3117701"/>
    <lineage>
        <taxon>Bacteria</taxon>
        <taxon>Pseudomonadati</taxon>
        <taxon>Bacteroidota</taxon>
        <taxon>Chitinophagia</taxon>
        <taxon>Chitinophagales</taxon>
        <taxon>Chitinophagaceae</taxon>
        <taxon>Niabella</taxon>
    </lineage>
</organism>
<evidence type="ECO:0000256" key="2">
    <source>
        <dbReference type="SAM" id="Coils"/>
    </source>
</evidence>
<reference evidence="4 5" key="1">
    <citation type="submission" date="2024-01" db="EMBL/GenBank/DDBJ databases">
        <title>Niabella digestum sp. nov., isolated from waste digestion system.</title>
        <authorList>
            <person name="Zhang L."/>
        </authorList>
    </citation>
    <scope>NUCLEOTIDE SEQUENCE [LARGE SCALE GENOMIC DNA]</scope>
    <source>
        <strain evidence="4 5">A18</strain>
    </source>
</reference>
<feature type="repeat" description="TPR" evidence="1">
    <location>
        <begin position="137"/>
        <end position="170"/>
    </location>
</feature>
<keyword evidence="2" id="KW-0175">Coiled coil</keyword>
<dbReference type="PROSITE" id="PS50293">
    <property type="entry name" value="TPR_REGION"/>
    <property type="match status" value="1"/>
</dbReference>